<dbReference type="Proteomes" id="UP001497497">
    <property type="component" value="Unassembled WGS sequence"/>
</dbReference>
<protein>
    <submittedName>
        <fullName evidence="1">Uncharacterized protein</fullName>
    </submittedName>
</protein>
<dbReference type="AlphaFoldDB" id="A0AAV2IJJ9"/>
<organism evidence="1 2">
    <name type="scientific">Lymnaea stagnalis</name>
    <name type="common">Great pond snail</name>
    <name type="synonym">Helix stagnalis</name>
    <dbReference type="NCBI Taxonomy" id="6523"/>
    <lineage>
        <taxon>Eukaryota</taxon>
        <taxon>Metazoa</taxon>
        <taxon>Spiralia</taxon>
        <taxon>Lophotrochozoa</taxon>
        <taxon>Mollusca</taxon>
        <taxon>Gastropoda</taxon>
        <taxon>Heterobranchia</taxon>
        <taxon>Euthyneura</taxon>
        <taxon>Panpulmonata</taxon>
        <taxon>Hygrophila</taxon>
        <taxon>Lymnaeoidea</taxon>
        <taxon>Lymnaeidae</taxon>
        <taxon>Lymnaea</taxon>
    </lineage>
</organism>
<evidence type="ECO:0000313" key="2">
    <source>
        <dbReference type="Proteomes" id="UP001497497"/>
    </source>
</evidence>
<proteinExistence type="predicted"/>
<comment type="caution">
    <text evidence="1">The sequence shown here is derived from an EMBL/GenBank/DDBJ whole genome shotgun (WGS) entry which is preliminary data.</text>
</comment>
<gene>
    <name evidence="1" type="ORF">GSLYS_00020579001</name>
</gene>
<reference evidence="1 2" key="1">
    <citation type="submission" date="2024-04" db="EMBL/GenBank/DDBJ databases">
        <authorList>
            <consortium name="Genoscope - CEA"/>
            <person name="William W."/>
        </authorList>
    </citation>
    <scope>NUCLEOTIDE SEQUENCE [LARGE SCALE GENOMIC DNA]</scope>
</reference>
<accession>A0AAV2IJJ9</accession>
<keyword evidence="2" id="KW-1185">Reference proteome</keyword>
<feature type="non-terminal residue" evidence="1">
    <location>
        <position position="1"/>
    </location>
</feature>
<dbReference type="EMBL" id="CAXITT010000931">
    <property type="protein sequence ID" value="CAL1547254.1"/>
    <property type="molecule type" value="Genomic_DNA"/>
</dbReference>
<evidence type="ECO:0000313" key="1">
    <source>
        <dbReference type="EMBL" id="CAL1547254.1"/>
    </source>
</evidence>
<sequence length="67" mass="7701">EFKYLGSYFVEDGEMDREIETRGHSAKAVSYQIAPLLRHPRVKMKTKPGYLTVVLIEPLLSRVEHGL</sequence>
<name>A0AAV2IJJ9_LYMST</name>